<dbReference type="Proteomes" id="UP000321479">
    <property type="component" value="Chromosome"/>
</dbReference>
<dbReference type="Gene3D" id="3.10.450.50">
    <property type="match status" value="1"/>
</dbReference>
<dbReference type="OrthoDB" id="120856at2"/>
<name>A0A5B8UZC1_9SPHI</name>
<accession>A0A5B8UZC1</accession>
<dbReference type="InterPro" id="IPR037401">
    <property type="entry name" value="SnoaL-like"/>
</dbReference>
<proteinExistence type="predicted"/>
<dbReference type="Pfam" id="PF13474">
    <property type="entry name" value="SnoaL_3"/>
    <property type="match status" value="1"/>
</dbReference>
<protein>
    <submittedName>
        <fullName evidence="2">Nuclear transport factor 2 family protein</fullName>
    </submittedName>
</protein>
<evidence type="ECO:0000259" key="1">
    <source>
        <dbReference type="Pfam" id="PF13474"/>
    </source>
</evidence>
<dbReference type="EMBL" id="CP042436">
    <property type="protein sequence ID" value="QEC64510.1"/>
    <property type="molecule type" value="Genomic_DNA"/>
</dbReference>
<keyword evidence="3" id="KW-1185">Reference proteome</keyword>
<evidence type="ECO:0000313" key="2">
    <source>
        <dbReference type="EMBL" id="QEC64510.1"/>
    </source>
</evidence>
<dbReference type="SUPFAM" id="SSF54427">
    <property type="entry name" value="NTF2-like"/>
    <property type="match status" value="1"/>
</dbReference>
<gene>
    <name evidence="2" type="ORF">FRZ54_18670</name>
</gene>
<dbReference type="KEGG" id="mgin:FRZ54_18670"/>
<dbReference type="InterPro" id="IPR032710">
    <property type="entry name" value="NTF2-like_dom_sf"/>
</dbReference>
<evidence type="ECO:0000313" key="3">
    <source>
        <dbReference type="Proteomes" id="UP000321479"/>
    </source>
</evidence>
<sequence>MLDCQVLFFDIGSKIPFLMKISHKALIVFAWICMCAVRANAQTTKDPDSKQAAIIAAMTKSANDWNRGDLGSFMKMYTDSSTMMMPTGPAGLSTIKKLYATKYFEGAKPKQQLYYSEFKVTMLGKKYALLTGKFTLKGNNLPERSGRYSLVMVSTKQGWKILHDHSS</sequence>
<organism evidence="2 3">
    <name type="scientific">Mucilaginibacter ginsenosidivorans</name>
    <dbReference type="NCBI Taxonomy" id="398053"/>
    <lineage>
        <taxon>Bacteria</taxon>
        <taxon>Pseudomonadati</taxon>
        <taxon>Bacteroidota</taxon>
        <taxon>Sphingobacteriia</taxon>
        <taxon>Sphingobacteriales</taxon>
        <taxon>Sphingobacteriaceae</taxon>
        <taxon>Mucilaginibacter</taxon>
    </lineage>
</organism>
<reference evidence="2 3" key="1">
    <citation type="journal article" date="2017" name="Curr. Microbiol.">
        <title>Mucilaginibacter ginsenosidivorans sp. nov., Isolated from Soil of Ginseng Field.</title>
        <authorList>
            <person name="Kim M.M."/>
            <person name="Siddiqi M.Z."/>
            <person name="Im W.T."/>
        </authorList>
    </citation>
    <scope>NUCLEOTIDE SEQUENCE [LARGE SCALE GENOMIC DNA]</scope>
    <source>
        <strain evidence="2 3">Gsoil 3017</strain>
    </source>
</reference>
<feature type="domain" description="SnoaL-like" evidence="1">
    <location>
        <begin position="55"/>
        <end position="167"/>
    </location>
</feature>
<dbReference type="AlphaFoldDB" id="A0A5B8UZC1"/>